<dbReference type="RefSeq" id="WP_146357233.1">
    <property type="nucleotide sequence ID" value="NZ_VOIR01000015.1"/>
</dbReference>
<dbReference type="PANTHER" id="PTHR43384">
    <property type="entry name" value="SEPTUM SITE-DETERMINING PROTEIN MIND HOMOLOG, CHLOROPLASTIC-RELATED"/>
    <property type="match status" value="1"/>
</dbReference>
<dbReference type="OrthoDB" id="3448281at2"/>
<dbReference type="InterPro" id="IPR002586">
    <property type="entry name" value="CobQ/CobB/MinD/ParA_Nub-bd_dom"/>
</dbReference>
<evidence type="ECO:0000313" key="2">
    <source>
        <dbReference type="EMBL" id="KAA6432112.1"/>
    </source>
</evidence>
<evidence type="ECO:0000259" key="1">
    <source>
        <dbReference type="Pfam" id="PF01656"/>
    </source>
</evidence>
<dbReference type="GO" id="GO:0016887">
    <property type="term" value="F:ATP hydrolysis activity"/>
    <property type="evidence" value="ECO:0007669"/>
    <property type="project" value="TreeGrafter"/>
</dbReference>
<dbReference type="GO" id="GO:0051782">
    <property type="term" value="P:negative regulation of cell division"/>
    <property type="evidence" value="ECO:0007669"/>
    <property type="project" value="TreeGrafter"/>
</dbReference>
<dbReference type="GO" id="GO:0009898">
    <property type="term" value="C:cytoplasmic side of plasma membrane"/>
    <property type="evidence" value="ECO:0007669"/>
    <property type="project" value="TreeGrafter"/>
</dbReference>
<protein>
    <submittedName>
        <fullName evidence="2">P-loop NTPase</fullName>
    </submittedName>
</protein>
<dbReference type="GO" id="GO:0005524">
    <property type="term" value="F:ATP binding"/>
    <property type="evidence" value="ECO:0007669"/>
    <property type="project" value="TreeGrafter"/>
</dbReference>
<dbReference type="PANTHER" id="PTHR43384:SF13">
    <property type="entry name" value="SLR0110 PROTEIN"/>
    <property type="match status" value="1"/>
</dbReference>
<accession>A0A5M8QCF1</accession>
<dbReference type="Gene3D" id="3.40.50.2300">
    <property type="match status" value="1"/>
</dbReference>
<name>A0A5M8QCF1_9MICO</name>
<dbReference type="InterPro" id="IPR050625">
    <property type="entry name" value="ParA/MinD_ATPase"/>
</dbReference>
<proteinExistence type="predicted"/>
<gene>
    <name evidence="2" type="ORF">FQ330_10060</name>
</gene>
<comment type="caution">
    <text evidence="2">The sequence shown here is derived from an EMBL/GenBank/DDBJ whole genome shotgun (WGS) entry which is preliminary data.</text>
</comment>
<feature type="domain" description="CobQ/CobB/MinD/ParA nucleotide binding" evidence="1">
    <location>
        <begin position="146"/>
        <end position="358"/>
    </location>
</feature>
<evidence type="ECO:0000313" key="3">
    <source>
        <dbReference type="Proteomes" id="UP000323221"/>
    </source>
</evidence>
<dbReference type="AlphaFoldDB" id="A0A5M8QCF1"/>
<dbReference type="Gene3D" id="3.40.50.300">
    <property type="entry name" value="P-loop containing nucleotide triphosphate hydrolases"/>
    <property type="match status" value="1"/>
</dbReference>
<dbReference type="EMBL" id="VOIR01000015">
    <property type="protein sequence ID" value="KAA6432112.1"/>
    <property type="molecule type" value="Genomic_DNA"/>
</dbReference>
<dbReference type="Pfam" id="PF01656">
    <property type="entry name" value="CbiA"/>
    <property type="match status" value="1"/>
</dbReference>
<dbReference type="Proteomes" id="UP000323221">
    <property type="component" value="Unassembled WGS sequence"/>
</dbReference>
<keyword evidence="3" id="KW-1185">Reference proteome</keyword>
<dbReference type="InterPro" id="IPR027417">
    <property type="entry name" value="P-loop_NTPase"/>
</dbReference>
<dbReference type="GO" id="GO:0005829">
    <property type="term" value="C:cytosol"/>
    <property type="evidence" value="ECO:0007669"/>
    <property type="project" value="TreeGrafter"/>
</dbReference>
<dbReference type="SUPFAM" id="SSF52172">
    <property type="entry name" value="CheY-like"/>
    <property type="match status" value="1"/>
</dbReference>
<dbReference type="InterPro" id="IPR011006">
    <property type="entry name" value="CheY-like_superfamily"/>
</dbReference>
<sequence length="389" mass="40444">MSNVLLSSDSNELHERVLEASDGACVALAVGDVLESAPADLIARAGQSSLPDVVVLDATDNPEHALGLAARFDLELPGTGVVLIGDPDALAIAALRVGARDVLPPDVDADLLRSTLERVHAAVRVRRGAAGDNAPHTIAAVPAKVITVLSPKGGAGKTTIATNLAVGLARTAPGSTVLVDLDVQFGDVATALGLEPEFTLEDVVHGAALRDPIALKTHLSLHDSGLSVVCAPESPVAADSVTPDQVGALLSMLAMQFRYVVVDTAAGLEPRTLAALDQTTDPVLLTTFDVTGARGLRKEVDTLRELGMLNNARQVLLNFADSKSGLSVSDVEATIRTRVDITVPFSRAVTSSLNTGTPLVLQRPRDPVARQLGQLIVHFSGIRASGSRR</sequence>
<dbReference type="SUPFAM" id="SSF52540">
    <property type="entry name" value="P-loop containing nucleoside triphosphate hydrolases"/>
    <property type="match status" value="1"/>
</dbReference>
<reference evidence="2 3" key="1">
    <citation type="submission" date="2019-08" db="EMBL/GenBank/DDBJ databases">
        <title>Agrococcus lahaulensis sp. nov., isolated from a cold desert of the Indian Himalayas.</title>
        <authorList>
            <person name="Qu J.H."/>
        </authorList>
    </citation>
    <scope>NUCLEOTIDE SEQUENCE [LARGE SCALE GENOMIC DNA]</scope>
    <source>
        <strain evidence="2 3">NS18</strain>
    </source>
</reference>
<organism evidence="2 3">
    <name type="scientific">Agrococcus sediminis</name>
    <dbReference type="NCBI Taxonomy" id="2599924"/>
    <lineage>
        <taxon>Bacteria</taxon>
        <taxon>Bacillati</taxon>
        <taxon>Actinomycetota</taxon>
        <taxon>Actinomycetes</taxon>
        <taxon>Micrococcales</taxon>
        <taxon>Microbacteriaceae</taxon>
        <taxon>Agrococcus</taxon>
    </lineage>
</organism>